<dbReference type="AlphaFoldDB" id="A0A9W8EAZ1"/>
<comment type="caution">
    <text evidence="3">The sequence shown here is derived from an EMBL/GenBank/DDBJ whole genome shotgun (WGS) entry which is preliminary data.</text>
</comment>
<organism evidence="3 4">
    <name type="scientific">Dimargaris verticillata</name>
    <dbReference type="NCBI Taxonomy" id="2761393"/>
    <lineage>
        <taxon>Eukaryota</taxon>
        <taxon>Fungi</taxon>
        <taxon>Fungi incertae sedis</taxon>
        <taxon>Zoopagomycota</taxon>
        <taxon>Kickxellomycotina</taxon>
        <taxon>Dimargaritomycetes</taxon>
        <taxon>Dimargaritales</taxon>
        <taxon>Dimargaritaceae</taxon>
        <taxon>Dimargaris</taxon>
    </lineage>
</organism>
<dbReference type="Proteomes" id="UP001151582">
    <property type="component" value="Unassembled WGS sequence"/>
</dbReference>
<keyword evidence="4" id="KW-1185">Reference proteome</keyword>
<keyword evidence="2" id="KW-0067">ATP-binding</keyword>
<dbReference type="GO" id="GO:0005524">
    <property type="term" value="F:ATP binding"/>
    <property type="evidence" value="ECO:0007669"/>
    <property type="project" value="UniProtKB-KW"/>
</dbReference>
<dbReference type="InterPro" id="IPR029047">
    <property type="entry name" value="HSP70_peptide-bd_sf"/>
</dbReference>
<dbReference type="SUPFAM" id="SSF53067">
    <property type="entry name" value="Actin-like ATPase domain"/>
    <property type="match status" value="2"/>
</dbReference>
<dbReference type="Pfam" id="PF00012">
    <property type="entry name" value="HSP70"/>
    <property type="match status" value="1"/>
</dbReference>
<evidence type="ECO:0000256" key="2">
    <source>
        <dbReference type="ARBA" id="ARBA00022840"/>
    </source>
</evidence>
<keyword evidence="1" id="KW-0547">Nucleotide-binding</keyword>
<dbReference type="Gene3D" id="3.30.420.40">
    <property type="match status" value="2"/>
</dbReference>
<dbReference type="GO" id="GO:0140662">
    <property type="term" value="F:ATP-dependent protein folding chaperone"/>
    <property type="evidence" value="ECO:0007669"/>
    <property type="project" value="InterPro"/>
</dbReference>
<dbReference type="GO" id="GO:0005829">
    <property type="term" value="C:cytosol"/>
    <property type="evidence" value="ECO:0007669"/>
    <property type="project" value="TreeGrafter"/>
</dbReference>
<dbReference type="Gene3D" id="3.90.1410.10">
    <property type="entry name" value="set domain protein methyltransferase, domain 1"/>
    <property type="match status" value="1"/>
</dbReference>
<dbReference type="Gene3D" id="2.60.34.10">
    <property type="entry name" value="Substrate Binding Domain Of DNAk, Chain A, domain 1"/>
    <property type="match status" value="1"/>
</dbReference>
<dbReference type="InterPro" id="IPR043129">
    <property type="entry name" value="ATPase_NBD"/>
</dbReference>
<dbReference type="SUPFAM" id="SSF82199">
    <property type="entry name" value="SET domain"/>
    <property type="match status" value="1"/>
</dbReference>
<dbReference type="PANTHER" id="PTHR45639">
    <property type="entry name" value="HSC70CB, ISOFORM G-RELATED"/>
    <property type="match status" value="1"/>
</dbReference>
<dbReference type="EMBL" id="JANBQB010000024">
    <property type="protein sequence ID" value="KAJ1984284.1"/>
    <property type="molecule type" value="Genomic_DNA"/>
</dbReference>
<accession>A0A9W8EAZ1</accession>
<sequence>MGTCAVSRATVENAALIHEQAVLALVVALEQRQLSQSSLAPYLNILPRAFATIPLAHLTPAPYPVDAPWFATLQDLALVQLLPPDMAQALWQQKRAMDDGFRLVSRTLLPLLCQELPFADWCWAWLAVNTRCISLYSSSGTTARGGANPAAAKDSIALAPLLDLLNHSQSVQVDTVYNEHLGSFAIRARQPTRQGHQAFINYGPHDNAFLCLEYGFVLPNNQYDVVVVDDLFPTALGTLSASDLRSLSRGMQRAHDLGQRWMHRCIAAIKAQGLWSDYVLQRDEASYRLTSALQLVLRMPPIRHMSLATIQRVFSPQVAQALVSGTVSNGHHFVESETQLDRCFERTHQGWLAWLHGHQPGWGHLAQPLIASQVQTIARQALARCQAGQKQVVEHQATDTMSDATSQAVIGLSVGSGYSCIAILNKDQKPEIIANADGEHKTATAISFLGDEVLFGSEAKAQIVRNSANTVCDFQPLVGLPFDASRAQTFSANTVVDKDGRFGFQVQFNGETCVFTAEDLAAKFIQHLVATAENYIGTKVGGVVLADPSQYTADQSRVLGALIESAGFRLLQLVREAPTAALAYGLGCTATPQDPQDANVLVADVGYSSTQITVLTVRGGLYSVLASASDHQFCGQAFDTILTTYFANEFKKLNKVDIAGNVRAQAKLALACELTKRALTNSKTAPCSVESLAEGLDLHANINRMRFDILSSKLYSILATLVNQALEAAGLHTDEIDQVLLVGGAARVPKVQSKLQTLFPETTQFRQELEADEVIATGCAKQARLIAADQATSDAEQSPAPAVAQPLGLCLRDKDFVTVVSRHTPVPTVRTVQVVSPTTTAYFAIAQAQATIQEFIIPAEDEDDEDEVQRKTVLEPQLLLAELALPNVAANATLDLTFHVDSAKTLTVTVVDPASQRSASVRVV</sequence>
<reference evidence="3" key="1">
    <citation type="submission" date="2022-07" db="EMBL/GenBank/DDBJ databases">
        <title>Phylogenomic reconstructions and comparative analyses of Kickxellomycotina fungi.</title>
        <authorList>
            <person name="Reynolds N.K."/>
            <person name="Stajich J.E."/>
            <person name="Barry K."/>
            <person name="Grigoriev I.V."/>
            <person name="Crous P."/>
            <person name="Smith M.E."/>
        </authorList>
    </citation>
    <scope>NUCLEOTIDE SEQUENCE</scope>
    <source>
        <strain evidence="3">RSA 567</strain>
    </source>
</reference>
<dbReference type="PRINTS" id="PR00301">
    <property type="entry name" value="HEATSHOCK70"/>
</dbReference>
<dbReference type="Gene3D" id="3.30.30.30">
    <property type="match status" value="1"/>
</dbReference>
<dbReference type="Gene3D" id="3.90.640.10">
    <property type="entry name" value="Actin, Chain A, domain 4"/>
    <property type="match status" value="1"/>
</dbReference>
<dbReference type="OrthoDB" id="29851at2759"/>
<evidence type="ECO:0000313" key="4">
    <source>
        <dbReference type="Proteomes" id="UP001151582"/>
    </source>
</evidence>
<dbReference type="PANTHER" id="PTHR45639:SF32">
    <property type="entry name" value="HEAT SHOCK PROTEIN PDR13"/>
    <property type="match status" value="1"/>
</dbReference>
<name>A0A9W8EAZ1_9FUNG</name>
<dbReference type="FunFam" id="3.90.640.10:FF:000021">
    <property type="entry name" value="Heat shock protein 14"/>
    <property type="match status" value="1"/>
</dbReference>
<dbReference type="InterPro" id="IPR046341">
    <property type="entry name" value="SET_dom_sf"/>
</dbReference>
<evidence type="ECO:0000313" key="3">
    <source>
        <dbReference type="EMBL" id="KAJ1984284.1"/>
    </source>
</evidence>
<dbReference type="InterPro" id="IPR013126">
    <property type="entry name" value="Hsp_70_fam"/>
</dbReference>
<gene>
    <name evidence="3" type="primary">SSZ1</name>
    <name evidence="3" type="ORF">H4R34_000752</name>
</gene>
<proteinExistence type="predicted"/>
<dbReference type="GO" id="GO:0005634">
    <property type="term" value="C:nucleus"/>
    <property type="evidence" value="ECO:0007669"/>
    <property type="project" value="TreeGrafter"/>
</dbReference>
<evidence type="ECO:0000256" key="1">
    <source>
        <dbReference type="ARBA" id="ARBA00022741"/>
    </source>
</evidence>
<protein>
    <submittedName>
        <fullName evidence="3">Hsp70 protein that interacts with Zuo1p</fullName>
    </submittedName>
</protein>